<reference evidence="1 2" key="1">
    <citation type="journal article" date="2023" name="Arcadia Sci">
        <title>De novo assembly of a long-read Amblyomma americanum tick genome.</title>
        <authorList>
            <person name="Chou S."/>
            <person name="Poskanzer K.E."/>
            <person name="Rollins M."/>
            <person name="Thuy-Boun P.S."/>
        </authorList>
    </citation>
    <scope>NUCLEOTIDE SEQUENCE [LARGE SCALE GENOMIC DNA]</scope>
    <source>
        <strain evidence="1">F_SG_1</strain>
        <tissue evidence="1">Salivary glands</tissue>
    </source>
</reference>
<organism evidence="1 2">
    <name type="scientific">Amblyomma americanum</name>
    <name type="common">Lone star tick</name>
    <dbReference type="NCBI Taxonomy" id="6943"/>
    <lineage>
        <taxon>Eukaryota</taxon>
        <taxon>Metazoa</taxon>
        <taxon>Ecdysozoa</taxon>
        <taxon>Arthropoda</taxon>
        <taxon>Chelicerata</taxon>
        <taxon>Arachnida</taxon>
        <taxon>Acari</taxon>
        <taxon>Parasitiformes</taxon>
        <taxon>Ixodida</taxon>
        <taxon>Ixodoidea</taxon>
        <taxon>Ixodidae</taxon>
        <taxon>Amblyomminae</taxon>
        <taxon>Amblyomma</taxon>
    </lineage>
</organism>
<comment type="caution">
    <text evidence="1">The sequence shown here is derived from an EMBL/GenBank/DDBJ whole genome shotgun (WGS) entry which is preliminary data.</text>
</comment>
<name>A0AAQ4E2W6_AMBAM</name>
<dbReference type="EMBL" id="JARKHS020023154">
    <property type="protein sequence ID" value="KAK8769051.1"/>
    <property type="molecule type" value="Genomic_DNA"/>
</dbReference>
<proteinExistence type="predicted"/>
<evidence type="ECO:0000313" key="1">
    <source>
        <dbReference type="EMBL" id="KAK8769051.1"/>
    </source>
</evidence>
<protein>
    <recommendedName>
        <fullName evidence="3">Tick transposon</fullName>
    </recommendedName>
</protein>
<dbReference type="Proteomes" id="UP001321473">
    <property type="component" value="Unassembled WGS sequence"/>
</dbReference>
<gene>
    <name evidence="1" type="ORF">V5799_014478</name>
</gene>
<accession>A0AAQ4E2W6</accession>
<sequence>MVNSLPQQHADESSLQHYVMVIFTEKPSENIILAKLAIGYERQQGIKVDLLLEELPRNICPEHHKERREKRAEALEKRFQNSQDVVYVDSADYGDSRGMVVAVVNSDKELIASGSVTTDRAETDEESVIVGTIAKTIVRDSQVSGKELHKRKDLT</sequence>
<dbReference type="AlphaFoldDB" id="A0AAQ4E2W6"/>
<evidence type="ECO:0008006" key="3">
    <source>
        <dbReference type="Google" id="ProtNLM"/>
    </source>
</evidence>
<keyword evidence="2" id="KW-1185">Reference proteome</keyword>
<evidence type="ECO:0000313" key="2">
    <source>
        <dbReference type="Proteomes" id="UP001321473"/>
    </source>
</evidence>